<dbReference type="KEGG" id="psab:PSAB_21785"/>
<comment type="catalytic activity">
    <reaction evidence="1 8 9">
        <text>4-CDP-2-C-methyl-D-erythritol 2-phosphate = 2-C-methyl-D-erythritol 2,4-cyclic diphosphate + CMP</text>
        <dbReference type="Rhea" id="RHEA:23864"/>
        <dbReference type="ChEBI" id="CHEBI:57919"/>
        <dbReference type="ChEBI" id="CHEBI:58483"/>
        <dbReference type="ChEBI" id="CHEBI:60377"/>
        <dbReference type="EC" id="4.6.1.12"/>
    </reaction>
</comment>
<evidence type="ECO:0000256" key="1">
    <source>
        <dbReference type="ARBA" id="ARBA00000200"/>
    </source>
</evidence>
<sequence>MIAVGQGFDVHQLVEGRPCIIGGVTIPYEKGLLGHSDADVLLHAISDAILGALGLGDIGRHFPDTDPAFKDADSLKLLEHVWALAKERGYRLGNVDSTIIAQKPKMAPYIPQMAEIIARALEAEPSQVNVKATTTEQLGFTGRGEGIAAQSIVCLLQNML</sequence>
<evidence type="ECO:0000313" key="12">
    <source>
        <dbReference type="Proteomes" id="UP000019772"/>
    </source>
</evidence>
<feature type="binding site" evidence="8">
    <location>
        <position position="11"/>
    </location>
    <ligand>
        <name>a divalent metal cation</name>
        <dbReference type="ChEBI" id="CHEBI:60240"/>
    </ligand>
</feature>
<dbReference type="STRING" id="1268072.PSAB_21785"/>
<dbReference type="Pfam" id="PF02542">
    <property type="entry name" value="YgbB"/>
    <property type="match status" value="1"/>
</dbReference>
<dbReference type="PROSITE" id="PS01350">
    <property type="entry name" value="ISPF"/>
    <property type="match status" value="1"/>
</dbReference>
<evidence type="ECO:0000256" key="6">
    <source>
        <dbReference type="ARBA" id="ARBA00023229"/>
    </source>
</evidence>
<keyword evidence="6 8" id="KW-0414">Isoprene biosynthesis</keyword>
<evidence type="ECO:0000256" key="4">
    <source>
        <dbReference type="ARBA" id="ARBA00012579"/>
    </source>
</evidence>
<feature type="binding site" evidence="8">
    <location>
        <begin position="62"/>
        <end position="66"/>
    </location>
    <ligand>
        <name>4-CDP-2-C-methyl-D-erythritol 2-phosphate</name>
        <dbReference type="ChEBI" id="CHEBI:57919"/>
    </ligand>
</feature>
<evidence type="ECO:0000256" key="5">
    <source>
        <dbReference type="ARBA" id="ARBA00022723"/>
    </source>
</evidence>
<organism evidence="11 12">
    <name type="scientific">Paenibacillus sabinae T27</name>
    <dbReference type="NCBI Taxonomy" id="1268072"/>
    <lineage>
        <taxon>Bacteria</taxon>
        <taxon>Bacillati</taxon>
        <taxon>Bacillota</taxon>
        <taxon>Bacilli</taxon>
        <taxon>Bacillales</taxon>
        <taxon>Paenibacillaceae</taxon>
        <taxon>Paenibacillus</taxon>
    </lineage>
</organism>
<dbReference type="InterPro" id="IPR036571">
    <property type="entry name" value="MECDP_synthase_sf"/>
</dbReference>
<dbReference type="GO" id="GO:0046872">
    <property type="term" value="F:metal ion binding"/>
    <property type="evidence" value="ECO:0007669"/>
    <property type="project" value="UniProtKB-KW"/>
</dbReference>
<feature type="binding site" evidence="8">
    <location>
        <position position="143"/>
    </location>
    <ligand>
        <name>4-CDP-2-C-methyl-D-erythritol 2-phosphate</name>
        <dbReference type="ChEBI" id="CHEBI:57919"/>
    </ligand>
</feature>
<keyword evidence="7 8" id="KW-0456">Lyase</keyword>
<gene>
    <name evidence="8" type="primary">ispF</name>
    <name evidence="11" type="ORF">PSAB_21785</name>
</gene>
<dbReference type="EMBL" id="CP004078">
    <property type="protein sequence ID" value="AHV99246.1"/>
    <property type="molecule type" value="Genomic_DNA"/>
</dbReference>
<comment type="pathway">
    <text evidence="2 8">Isoprenoid biosynthesis; isopentenyl diphosphate biosynthesis via DXP pathway; isopentenyl diphosphate from 1-deoxy-D-xylulose 5-phosphate: step 4/6.</text>
</comment>
<protein>
    <recommendedName>
        <fullName evidence="4 8">2-C-methyl-D-erythritol 2,4-cyclodiphosphate synthase</fullName>
        <shortName evidence="8">MECDP-synthase</shortName>
        <shortName evidence="8">MECPP-synthase</shortName>
        <shortName evidence="8">MECPS</shortName>
        <ecNumber evidence="4 8">4.6.1.12</ecNumber>
    </recommendedName>
</protein>
<dbReference type="FunFam" id="3.30.1330.50:FF:000001">
    <property type="entry name" value="2-C-methyl-D-erythritol 2,4-cyclodiphosphate synthase"/>
    <property type="match status" value="1"/>
</dbReference>
<feature type="binding site" evidence="8">
    <location>
        <position position="43"/>
    </location>
    <ligand>
        <name>a divalent metal cation</name>
        <dbReference type="ChEBI" id="CHEBI:60240"/>
    </ligand>
</feature>
<dbReference type="InterPro" id="IPR003526">
    <property type="entry name" value="MECDP_synthase"/>
</dbReference>
<feature type="binding site" evidence="8">
    <location>
        <begin position="57"/>
        <end position="59"/>
    </location>
    <ligand>
        <name>4-CDP-2-C-methyl-D-erythritol 2-phosphate</name>
        <dbReference type="ChEBI" id="CHEBI:57919"/>
    </ligand>
</feature>
<dbReference type="UniPathway" id="UPA00056">
    <property type="reaction ID" value="UER00095"/>
</dbReference>
<feature type="binding site" evidence="8">
    <location>
        <position position="140"/>
    </location>
    <ligand>
        <name>4-CDP-2-C-methyl-D-erythritol 2-phosphate</name>
        <dbReference type="ChEBI" id="CHEBI:57919"/>
    </ligand>
</feature>
<dbReference type="eggNOG" id="COG0245">
    <property type="taxonomic scope" value="Bacteria"/>
</dbReference>
<comment type="similarity">
    <text evidence="3 8 9">Belongs to the IspF family.</text>
</comment>
<dbReference type="HOGENOM" id="CLU_084630_2_0_9"/>
<evidence type="ECO:0000256" key="7">
    <source>
        <dbReference type="ARBA" id="ARBA00023239"/>
    </source>
</evidence>
<feature type="site" description="Transition state stabilizer" evidence="8">
    <location>
        <position position="35"/>
    </location>
</feature>
<evidence type="ECO:0000256" key="8">
    <source>
        <dbReference type="HAMAP-Rule" id="MF_00107"/>
    </source>
</evidence>
<dbReference type="EC" id="4.6.1.12" evidence="4 8"/>
<feature type="binding site" evidence="8">
    <location>
        <begin position="35"/>
        <end position="36"/>
    </location>
    <ligand>
        <name>4-CDP-2-C-methyl-D-erythritol 2-phosphate</name>
        <dbReference type="ChEBI" id="CHEBI:57919"/>
    </ligand>
</feature>
<feature type="domain" description="2-C-methyl-D-erythritol 2,4-cyclodiphosphate synthase" evidence="10">
    <location>
        <begin position="3"/>
        <end position="155"/>
    </location>
</feature>
<evidence type="ECO:0000259" key="10">
    <source>
        <dbReference type="Pfam" id="PF02542"/>
    </source>
</evidence>
<dbReference type="NCBIfam" id="TIGR00151">
    <property type="entry name" value="ispF"/>
    <property type="match status" value="1"/>
</dbReference>
<evidence type="ECO:0000256" key="9">
    <source>
        <dbReference type="RuleBase" id="RU004395"/>
    </source>
</evidence>
<accession>X4ZIE2</accession>
<keyword evidence="5 8" id="KW-0479">Metal-binding</keyword>
<dbReference type="SUPFAM" id="SSF69765">
    <property type="entry name" value="IpsF-like"/>
    <property type="match status" value="1"/>
</dbReference>
<feature type="binding site" evidence="8">
    <location>
        <begin position="9"/>
        <end position="11"/>
    </location>
    <ligand>
        <name>4-CDP-2-C-methyl-D-erythritol 2-phosphate</name>
        <dbReference type="ChEBI" id="CHEBI:57919"/>
    </ligand>
</feature>
<dbReference type="HAMAP" id="MF_00107">
    <property type="entry name" value="IspF"/>
    <property type="match status" value="1"/>
</dbReference>
<dbReference type="Gene3D" id="3.30.1330.50">
    <property type="entry name" value="2-C-methyl-D-erythritol 2,4-cyclodiphosphate synthase"/>
    <property type="match status" value="1"/>
</dbReference>
<feature type="site" description="Transition state stabilizer" evidence="8">
    <location>
        <position position="134"/>
    </location>
</feature>
<feature type="binding site" evidence="8">
    <location>
        <begin position="101"/>
        <end position="107"/>
    </location>
    <ligand>
        <name>4-CDP-2-C-methyl-D-erythritol 2-phosphate</name>
        <dbReference type="ChEBI" id="CHEBI:57919"/>
    </ligand>
</feature>
<proteinExistence type="inferred from homology"/>
<dbReference type="GO" id="GO:0019288">
    <property type="term" value="P:isopentenyl diphosphate biosynthetic process, methylerythritol 4-phosphate pathway"/>
    <property type="evidence" value="ECO:0007669"/>
    <property type="project" value="UniProtKB-UniRule"/>
</dbReference>
<feature type="binding site" evidence="8">
    <location>
        <begin position="133"/>
        <end position="136"/>
    </location>
    <ligand>
        <name>4-CDP-2-C-methyl-D-erythritol 2-phosphate</name>
        <dbReference type="ChEBI" id="CHEBI:57919"/>
    </ligand>
</feature>
<reference evidence="11 12" key="1">
    <citation type="journal article" date="2014" name="PLoS Genet.">
        <title>Comparative Genomic Analysis of N2-Fixing and Non-N2-Fixing Paenibacillus spp.: Organization, Evolution and Expression of the Nitrogen Fixation Genes.</title>
        <authorList>
            <person name="Xie J.B."/>
            <person name="Du Z."/>
            <person name="Bai L."/>
            <person name="Tian C."/>
            <person name="Zhang Y."/>
            <person name="Xie J.Y."/>
            <person name="Wang T."/>
            <person name="Liu X."/>
            <person name="Chen X."/>
            <person name="Cheng Q."/>
            <person name="Chen S."/>
            <person name="Li J."/>
        </authorList>
    </citation>
    <scope>NUCLEOTIDE SEQUENCE [LARGE SCALE GENOMIC DNA]</scope>
    <source>
        <strain evidence="11 12">T27</strain>
    </source>
</reference>
<dbReference type="GO" id="GO:0008685">
    <property type="term" value="F:2-C-methyl-D-erythritol 2,4-cyclodiphosphate synthase activity"/>
    <property type="evidence" value="ECO:0007669"/>
    <property type="project" value="UniProtKB-UniRule"/>
</dbReference>
<dbReference type="AlphaFoldDB" id="X4ZIE2"/>
<evidence type="ECO:0000256" key="3">
    <source>
        <dbReference type="ARBA" id="ARBA00008480"/>
    </source>
</evidence>
<evidence type="ECO:0000313" key="11">
    <source>
        <dbReference type="EMBL" id="AHV99246.1"/>
    </source>
</evidence>
<dbReference type="GO" id="GO:0016114">
    <property type="term" value="P:terpenoid biosynthetic process"/>
    <property type="evidence" value="ECO:0007669"/>
    <property type="project" value="InterPro"/>
</dbReference>
<keyword evidence="12" id="KW-1185">Reference proteome</keyword>
<dbReference type="CDD" id="cd00554">
    <property type="entry name" value="MECDP_synthase"/>
    <property type="match status" value="1"/>
</dbReference>
<dbReference type="InterPro" id="IPR020555">
    <property type="entry name" value="MECDP_synthase_CS"/>
</dbReference>
<comment type="function">
    <text evidence="8">Involved in the biosynthesis of isopentenyl diphosphate (IPP) and dimethylallyl diphosphate (DMAPP), two major building blocks of isoprenoid compounds. Catalyzes the conversion of 4-diphosphocytidyl-2-C-methyl-D-erythritol 2-phosphate (CDP-ME2P) to 2-C-methyl-D-erythritol 2,4-cyclodiphosphate (ME-CPP) with a corresponding release of cytidine 5-monophosphate (CMP).</text>
</comment>
<dbReference type="Proteomes" id="UP000019772">
    <property type="component" value="Chromosome"/>
</dbReference>
<dbReference type="PANTHER" id="PTHR43181">
    <property type="entry name" value="2-C-METHYL-D-ERYTHRITOL 2,4-CYCLODIPHOSPHATE SYNTHASE, CHLOROPLASTIC"/>
    <property type="match status" value="1"/>
</dbReference>
<comment type="subunit">
    <text evidence="8">Homotrimer.</text>
</comment>
<feature type="binding site" evidence="8">
    <location>
        <position position="9"/>
    </location>
    <ligand>
        <name>a divalent metal cation</name>
        <dbReference type="ChEBI" id="CHEBI:60240"/>
    </ligand>
</feature>
<evidence type="ECO:0000256" key="2">
    <source>
        <dbReference type="ARBA" id="ARBA00004709"/>
    </source>
</evidence>
<dbReference type="PATRIC" id="fig|1268072.3.peg.4486"/>
<dbReference type="RefSeq" id="WP_226991843.1">
    <property type="nucleotide sequence ID" value="NZ_CP004078.1"/>
</dbReference>
<comment type="cofactor">
    <cofactor evidence="8">
        <name>a divalent metal cation</name>
        <dbReference type="ChEBI" id="CHEBI:60240"/>
    </cofactor>
    <text evidence="8">Binds 1 divalent metal cation per subunit.</text>
</comment>
<dbReference type="PANTHER" id="PTHR43181:SF1">
    <property type="entry name" value="2-C-METHYL-D-ERYTHRITOL 2,4-CYCLODIPHOSPHATE SYNTHASE, CHLOROPLASTIC"/>
    <property type="match status" value="1"/>
</dbReference>
<name>X4ZIE2_9BACL</name>